<keyword evidence="4" id="KW-1185">Reference proteome</keyword>
<dbReference type="InterPro" id="IPR039900">
    <property type="entry name" value="Pat1-like"/>
</dbReference>
<protein>
    <submittedName>
        <fullName evidence="5">Uncharacterized protein</fullName>
    </submittedName>
</protein>
<reference evidence="5" key="1">
    <citation type="submission" date="2024-02" db="UniProtKB">
        <authorList>
            <consortium name="WormBaseParasite"/>
        </authorList>
    </citation>
    <scope>IDENTIFICATION</scope>
</reference>
<dbReference type="GO" id="GO:0033962">
    <property type="term" value="P:P-body assembly"/>
    <property type="evidence" value="ECO:0007669"/>
    <property type="project" value="TreeGrafter"/>
</dbReference>
<dbReference type="AlphaFoldDB" id="A0AAF3EF30"/>
<dbReference type="GO" id="GO:0000290">
    <property type="term" value="P:deadenylation-dependent decapping of nuclear-transcribed mRNA"/>
    <property type="evidence" value="ECO:0007669"/>
    <property type="project" value="InterPro"/>
</dbReference>
<evidence type="ECO:0000256" key="3">
    <source>
        <dbReference type="SAM" id="MobiDB-lite"/>
    </source>
</evidence>
<dbReference type="GO" id="GO:0003723">
    <property type="term" value="F:RNA binding"/>
    <property type="evidence" value="ECO:0007669"/>
    <property type="project" value="TreeGrafter"/>
</dbReference>
<dbReference type="Proteomes" id="UP000887575">
    <property type="component" value="Unassembled WGS sequence"/>
</dbReference>
<feature type="region of interest" description="Disordered" evidence="3">
    <location>
        <begin position="442"/>
        <end position="505"/>
    </location>
</feature>
<sequence length="783" mass="88326">MEFGRLREVEDFDYGALPDDDENGEGEEIDAINDETFGADVATVHASDLGDYAAQTASLRLEDWDQPGCSNEQAPDASQVPLPVFPSFGFNMDSPLFAPTFNSLDKIPSMWDSSSNGLFNMWGDTTKRDEYDRLKESFDALDTYEDLFPSASAVRKNFLVPQAGPALSSLNWKQPKKSMAPGTTSYAIRILQRPKEENLPLALPKVPALPPGALSAEELERSLINQSAQKQQNIDGAPMGNIAKALAQIQDHQKMSGQSPAPRPSDKSMPPPQMQHPRGPYQMPPGMMNRPPMPPQLPPMLMRFVPVWMEFLSGKIPYLPPGVPPVPPPVGHFFQQMRQMGPPPMMGPPNNMGFHGPRPPLHSPALSQMSDIRKPSNRRVAPGMPSGKTIEDFAFEPFAGFMSCKEREWLVKIQILQCQGQGDPYEDDFYYASWRDKQLAAGWRPSPKKEEQLTEREERGKKYRERKDSERERVRDSDRQSSNGTPRDRDEREKKETTRVPFFAGSLGKPVSSTVYNPRHLIDVSKEEGAEDEKKSAAQAAATQKKLRTMLLRLESAAAHLIHCREKRRLAFTLPTQEREILENEVGTALQLVYRELFSPEHFTKTLQISKGRLIFKKFIEASPPNVRDILITSLFDAIPTYSKRTYNDLTADLCPIVDMFLASQKSRDHLIFLVNRLDASKIQTAVNEKNTFARDLLCTLLLWCSRQKAASNHELFLWLRSKESVSWDGQGWTHLLKTWSSTLHLSTVDLQDMKNWLSYLSLDPRAQTVASSLAESLSNIQL</sequence>
<accession>A0AAF3EF30</accession>
<feature type="region of interest" description="Disordered" evidence="3">
    <location>
        <begin position="250"/>
        <end position="288"/>
    </location>
</feature>
<feature type="compositionally biased region" description="Acidic residues" evidence="3">
    <location>
        <begin position="10"/>
        <end position="27"/>
    </location>
</feature>
<evidence type="ECO:0000256" key="2">
    <source>
        <dbReference type="ARBA" id="ARBA00022490"/>
    </source>
</evidence>
<name>A0AAF3EF30_9BILA</name>
<dbReference type="PANTHER" id="PTHR21551:SF0">
    <property type="entry name" value="PROTEIN ASSOCIATED WITH TOPO II RELATED-1, ISOFORM A"/>
    <property type="match status" value="1"/>
</dbReference>
<dbReference type="GO" id="GO:0000932">
    <property type="term" value="C:P-body"/>
    <property type="evidence" value="ECO:0007669"/>
    <property type="project" value="UniProtKB-SubCell"/>
</dbReference>
<comment type="subcellular location">
    <subcellularLocation>
        <location evidence="1">Cytoplasm</location>
        <location evidence="1">P-body</location>
    </subcellularLocation>
</comment>
<evidence type="ECO:0000313" key="5">
    <source>
        <dbReference type="WBParaSite" id="MBELARI_LOCUS12582"/>
    </source>
</evidence>
<feature type="compositionally biased region" description="Basic and acidic residues" evidence="3">
    <location>
        <begin position="486"/>
        <end position="498"/>
    </location>
</feature>
<keyword evidence="2" id="KW-0963">Cytoplasm</keyword>
<feature type="compositionally biased region" description="Basic and acidic residues" evidence="3">
    <location>
        <begin position="447"/>
        <end position="479"/>
    </location>
</feature>
<evidence type="ECO:0000313" key="4">
    <source>
        <dbReference type="Proteomes" id="UP000887575"/>
    </source>
</evidence>
<feature type="region of interest" description="Disordered" evidence="3">
    <location>
        <begin position="1"/>
        <end position="27"/>
    </location>
</feature>
<proteinExistence type="predicted"/>
<dbReference type="PANTHER" id="PTHR21551">
    <property type="entry name" value="TOPOISOMERASE II-ASSOCIATED PROTEIN PAT1"/>
    <property type="match status" value="1"/>
</dbReference>
<dbReference type="WBParaSite" id="MBELARI_LOCUS12582">
    <property type="protein sequence ID" value="MBELARI_LOCUS12582"/>
    <property type="gene ID" value="MBELARI_LOCUS12582"/>
</dbReference>
<evidence type="ECO:0000256" key="1">
    <source>
        <dbReference type="ARBA" id="ARBA00004201"/>
    </source>
</evidence>
<organism evidence="4 5">
    <name type="scientific">Mesorhabditis belari</name>
    <dbReference type="NCBI Taxonomy" id="2138241"/>
    <lineage>
        <taxon>Eukaryota</taxon>
        <taxon>Metazoa</taxon>
        <taxon>Ecdysozoa</taxon>
        <taxon>Nematoda</taxon>
        <taxon>Chromadorea</taxon>
        <taxon>Rhabditida</taxon>
        <taxon>Rhabditina</taxon>
        <taxon>Rhabditomorpha</taxon>
        <taxon>Rhabditoidea</taxon>
        <taxon>Rhabditidae</taxon>
        <taxon>Mesorhabditinae</taxon>
        <taxon>Mesorhabditis</taxon>
    </lineage>
</organism>